<dbReference type="Proteomes" id="UP000251960">
    <property type="component" value="Chromosome 2"/>
</dbReference>
<name>A0A3L6FUX0_MAIZE</name>
<accession>A0A3L6FUX0</accession>
<evidence type="ECO:0000313" key="1">
    <source>
        <dbReference type="EMBL" id="PWZ38271.1"/>
    </source>
</evidence>
<protein>
    <submittedName>
        <fullName evidence="1">Uncharacterized protein</fullName>
    </submittedName>
</protein>
<comment type="caution">
    <text evidence="1">The sequence shown here is derived from an EMBL/GenBank/DDBJ whole genome shotgun (WGS) entry which is preliminary data.</text>
</comment>
<proteinExistence type="predicted"/>
<organism evidence="1 2">
    <name type="scientific">Zea mays</name>
    <name type="common">Maize</name>
    <dbReference type="NCBI Taxonomy" id="4577"/>
    <lineage>
        <taxon>Eukaryota</taxon>
        <taxon>Viridiplantae</taxon>
        <taxon>Streptophyta</taxon>
        <taxon>Embryophyta</taxon>
        <taxon>Tracheophyta</taxon>
        <taxon>Spermatophyta</taxon>
        <taxon>Magnoliopsida</taxon>
        <taxon>Liliopsida</taxon>
        <taxon>Poales</taxon>
        <taxon>Poaceae</taxon>
        <taxon>PACMAD clade</taxon>
        <taxon>Panicoideae</taxon>
        <taxon>Andropogonodae</taxon>
        <taxon>Andropogoneae</taxon>
        <taxon>Tripsacinae</taxon>
        <taxon>Zea</taxon>
    </lineage>
</organism>
<evidence type="ECO:0000313" key="2">
    <source>
        <dbReference type="Proteomes" id="UP000251960"/>
    </source>
</evidence>
<sequence>MRRSCSPACPSARPISQVLAASSSSGPATDLSVLVLVSDATAPQPRHDPGCVCPLLQLVGGQCPHPAFSSPCLGLAHPCRSAMLSGVLAVGIASTARPCTGPRPCCAAEHNTGRRTAMVPSLLLSASCLHVLCDIESVTLA</sequence>
<dbReference type="EMBL" id="NCVQ01000003">
    <property type="protein sequence ID" value="PWZ38271.1"/>
    <property type="molecule type" value="Genomic_DNA"/>
</dbReference>
<gene>
    <name evidence="1" type="ORF">Zm00014a_027358</name>
</gene>
<reference evidence="1 2" key="1">
    <citation type="journal article" date="2018" name="Nat. Genet.">
        <title>Extensive intraspecific gene order and gene structural variations between Mo17 and other maize genomes.</title>
        <authorList>
            <person name="Sun S."/>
            <person name="Zhou Y."/>
            <person name="Chen J."/>
            <person name="Shi J."/>
            <person name="Zhao H."/>
            <person name="Zhao H."/>
            <person name="Song W."/>
            <person name="Zhang M."/>
            <person name="Cui Y."/>
            <person name="Dong X."/>
            <person name="Liu H."/>
            <person name="Ma X."/>
            <person name="Jiao Y."/>
            <person name="Wang B."/>
            <person name="Wei X."/>
            <person name="Stein J.C."/>
            <person name="Glaubitz J.C."/>
            <person name="Lu F."/>
            <person name="Yu G."/>
            <person name="Liang C."/>
            <person name="Fengler K."/>
            <person name="Li B."/>
            <person name="Rafalski A."/>
            <person name="Schnable P.S."/>
            <person name="Ware D.H."/>
            <person name="Buckler E.S."/>
            <person name="Lai J."/>
        </authorList>
    </citation>
    <scope>NUCLEOTIDE SEQUENCE [LARGE SCALE GENOMIC DNA]</scope>
    <source>
        <strain evidence="2">cv. Missouri 17</strain>
        <tissue evidence="1">Seedling</tissue>
    </source>
</reference>
<dbReference type="AlphaFoldDB" id="A0A3L6FUX0"/>